<keyword evidence="2" id="KW-1133">Transmembrane helix</keyword>
<dbReference type="AlphaFoldDB" id="A0A439D5E1"/>
<proteinExistence type="predicted"/>
<feature type="region of interest" description="Disordered" evidence="1">
    <location>
        <begin position="247"/>
        <end position="266"/>
    </location>
</feature>
<name>A0A439D5E1_9PEZI</name>
<protein>
    <recommendedName>
        <fullName evidence="6">Mid2 domain-containing protein</fullName>
    </recommendedName>
</protein>
<feature type="transmembrane region" description="Helical" evidence="2">
    <location>
        <begin position="184"/>
        <end position="209"/>
    </location>
</feature>
<keyword evidence="3" id="KW-0732">Signal</keyword>
<feature type="chain" id="PRO_5019516781" description="Mid2 domain-containing protein" evidence="3">
    <location>
        <begin position="24"/>
        <end position="266"/>
    </location>
</feature>
<sequence length="266" mass="28594">MLHFPSVSMNLLFILQVASIATANQQQCYYPQGNPSDSDIPCGDSTSHSHCCGFESICLSNKLCLHSTGSFELSRASCTDRSWQSPNCPSHCTNVSIDKGIPLGLYSFGNSAPSQYCCGTAVLQRAGPSLGCAWSPQPFTLEPGSIIADRGILKGYVQAGSGNPNSTAPANSTCPTNNNTSSHAVLAVGAGLGIPLGIFAIAALAWAFWERYQKRKEREKARLLSTALRGGEGARPLEREKGTWFRPQAADQITEMRHDREPVELD</sequence>
<organism evidence="4 5">
    <name type="scientific">Xylaria grammica</name>
    <dbReference type="NCBI Taxonomy" id="363999"/>
    <lineage>
        <taxon>Eukaryota</taxon>
        <taxon>Fungi</taxon>
        <taxon>Dikarya</taxon>
        <taxon>Ascomycota</taxon>
        <taxon>Pezizomycotina</taxon>
        <taxon>Sordariomycetes</taxon>
        <taxon>Xylariomycetidae</taxon>
        <taxon>Xylariales</taxon>
        <taxon>Xylariaceae</taxon>
        <taxon>Xylaria</taxon>
    </lineage>
</organism>
<keyword evidence="2" id="KW-0812">Transmembrane</keyword>
<evidence type="ECO:0000313" key="4">
    <source>
        <dbReference type="EMBL" id="RWA09606.1"/>
    </source>
</evidence>
<dbReference type="Proteomes" id="UP000286045">
    <property type="component" value="Unassembled WGS sequence"/>
</dbReference>
<reference evidence="4 5" key="1">
    <citation type="submission" date="2018-12" db="EMBL/GenBank/DDBJ databases">
        <title>Draft genome sequence of Xylaria grammica IHI A82.</title>
        <authorList>
            <person name="Buettner E."/>
            <person name="Kellner H."/>
        </authorList>
    </citation>
    <scope>NUCLEOTIDE SEQUENCE [LARGE SCALE GENOMIC DNA]</scope>
    <source>
        <strain evidence="4 5">IHI A82</strain>
    </source>
</reference>
<evidence type="ECO:0008006" key="6">
    <source>
        <dbReference type="Google" id="ProtNLM"/>
    </source>
</evidence>
<gene>
    <name evidence="4" type="ORF">EKO27_g5498</name>
</gene>
<evidence type="ECO:0000256" key="1">
    <source>
        <dbReference type="SAM" id="MobiDB-lite"/>
    </source>
</evidence>
<dbReference type="EMBL" id="RYZI01000147">
    <property type="protein sequence ID" value="RWA09606.1"/>
    <property type="molecule type" value="Genomic_DNA"/>
</dbReference>
<keyword evidence="2" id="KW-0472">Membrane</keyword>
<feature type="compositionally biased region" description="Basic and acidic residues" evidence="1">
    <location>
        <begin position="254"/>
        <end position="266"/>
    </location>
</feature>
<evidence type="ECO:0000313" key="5">
    <source>
        <dbReference type="Proteomes" id="UP000286045"/>
    </source>
</evidence>
<keyword evidence="5" id="KW-1185">Reference proteome</keyword>
<comment type="caution">
    <text evidence="4">The sequence shown here is derived from an EMBL/GenBank/DDBJ whole genome shotgun (WGS) entry which is preliminary data.</text>
</comment>
<evidence type="ECO:0000256" key="2">
    <source>
        <dbReference type="SAM" id="Phobius"/>
    </source>
</evidence>
<dbReference type="STRING" id="363999.A0A439D5E1"/>
<accession>A0A439D5E1</accession>
<evidence type="ECO:0000256" key="3">
    <source>
        <dbReference type="SAM" id="SignalP"/>
    </source>
</evidence>
<feature type="signal peptide" evidence="3">
    <location>
        <begin position="1"/>
        <end position="23"/>
    </location>
</feature>